<keyword evidence="9" id="KW-1185">Reference proteome</keyword>
<evidence type="ECO:0000256" key="1">
    <source>
        <dbReference type="ARBA" id="ARBA00023015"/>
    </source>
</evidence>
<feature type="compositionally biased region" description="Polar residues" evidence="5">
    <location>
        <begin position="183"/>
        <end position="194"/>
    </location>
</feature>
<dbReference type="Proteomes" id="UP000091857">
    <property type="component" value="Chromosome 11"/>
</dbReference>
<keyword evidence="3" id="KW-0804">Transcription</keyword>
<feature type="domain" description="NAC" evidence="6">
    <location>
        <begin position="2"/>
        <end position="142"/>
    </location>
</feature>
<dbReference type="PANTHER" id="PTHR31719:SF43">
    <property type="entry name" value="NAC TRANSCRIPTION FACTOR 56"/>
    <property type="match status" value="1"/>
</dbReference>
<evidence type="ECO:0000259" key="6">
    <source>
        <dbReference type="PROSITE" id="PS51005"/>
    </source>
</evidence>
<feature type="region of interest" description="Disordered" evidence="5">
    <location>
        <begin position="161"/>
        <end position="194"/>
    </location>
</feature>
<evidence type="ECO:0000313" key="8">
    <source>
        <dbReference type="EMBL" id="OAY37667.1"/>
    </source>
</evidence>
<accession>A0A0M5JDC2</accession>
<dbReference type="InterPro" id="IPR003441">
    <property type="entry name" value="NAC-dom"/>
</dbReference>
<dbReference type="SUPFAM" id="SSF101941">
    <property type="entry name" value="NAC domain"/>
    <property type="match status" value="1"/>
</dbReference>
<evidence type="ECO:0000256" key="5">
    <source>
        <dbReference type="SAM" id="MobiDB-lite"/>
    </source>
</evidence>
<reference evidence="8 9" key="2">
    <citation type="submission" date="2016-02" db="EMBL/GenBank/DDBJ databases">
        <title>WGS assembly of Manihot esculenta.</title>
        <authorList>
            <person name="Bredeson J.V."/>
            <person name="Prochnik S.E."/>
            <person name="Lyons J.B."/>
            <person name="Schmutz J."/>
            <person name="Grimwood J."/>
            <person name="Vrebalov J."/>
            <person name="Bart R.S."/>
            <person name="Amuge T."/>
            <person name="Ferguson M.E."/>
            <person name="Green R."/>
            <person name="Putnam N."/>
            <person name="Stites J."/>
            <person name="Rounsley S."/>
            <person name="Rokhsar D.S."/>
        </authorList>
    </citation>
    <scope>NUCLEOTIDE SEQUENCE [LARGE SCALE GENOMIC DNA]</scope>
    <source>
        <strain evidence="9">cv. AM560-2</strain>
        <tissue evidence="8">Leaf</tissue>
    </source>
</reference>
<proteinExistence type="evidence at transcript level"/>
<evidence type="ECO:0000313" key="7">
    <source>
        <dbReference type="EMBL" id="ALC79045.1"/>
    </source>
</evidence>
<evidence type="ECO:0000256" key="4">
    <source>
        <dbReference type="ARBA" id="ARBA00023242"/>
    </source>
</evidence>
<sequence>MVPHGFRFNPTDQELIQILDQKASAQEMPLHFIVHANLYEHEPQDLEWNHSATLGNEERYYYCKRENDSREVAGRGWWKATSHVKKVNVNENLVGHKRPLTFHRYRDQERNRSNAIKTNWIMHEYSLESKTTEWRLCKIKYKGKPSIQEELENIRQRYSSRIDSEASGSSMNIQLGSDREQENPSPSVSSTMAPLQNGHYWNMQQLSPPPNGYGDLYTSYYFNEQLELSEQQFSSLWSWQN</sequence>
<dbReference type="OMA" id="YYDSYCW"/>
<dbReference type="Gramene" id="Manes.11G119600.1.v8.1">
    <property type="protein sequence ID" value="Manes.11G119600.1.v8.1.CDS"/>
    <property type="gene ID" value="Manes.11G119600.v8.1"/>
</dbReference>
<evidence type="ECO:0000256" key="2">
    <source>
        <dbReference type="ARBA" id="ARBA00023125"/>
    </source>
</evidence>
<dbReference type="EMBL" id="KR605206">
    <property type="protein sequence ID" value="ALC79045.1"/>
    <property type="molecule type" value="mRNA"/>
</dbReference>
<feature type="compositionally biased region" description="Polar residues" evidence="5">
    <location>
        <begin position="165"/>
        <end position="175"/>
    </location>
</feature>
<dbReference type="InterPro" id="IPR036093">
    <property type="entry name" value="NAC_dom_sf"/>
</dbReference>
<reference evidence="7" key="1">
    <citation type="journal article" date="2015" name="PLoS ONE">
        <title>Genome-Wide Identification and Expression Analysis of the NAC Transcription Factor Family in Cassava.</title>
        <authorList>
            <person name="Hu W."/>
            <person name="Wei Y."/>
            <person name="Xia Z."/>
            <person name="Yan Y."/>
            <person name="Hou X."/>
            <person name="Zou M."/>
            <person name="Lu C."/>
            <person name="Wang W."/>
            <person name="Peng M."/>
        </authorList>
    </citation>
    <scope>NUCLEOTIDE SEQUENCE</scope>
    <source>
        <strain evidence="7">MeNAC68</strain>
    </source>
</reference>
<evidence type="ECO:0000256" key="3">
    <source>
        <dbReference type="ARBA" id="ARBA00023163"/>
    </source>
</evidence>
<dbReference type="EMBL" id="CM004397">
    <property type="protein sequence ID" value="OAY37667.1"/>
    <property type="molecule type" value="Genomic_DNA"/>
</dbReference>
<dbReference type="PROSITE" id="PS51005">
    <property type="entry name" value="NAC"/>
    <property type="match status" value="1"/>
</dbReference>
<dbReference type="GO" id="GO:0003677">
    <property type="term" value="F:DNA binding"/>
    <property type="evidence" value="ECO:0007669"/>
    <property type="project" value="UniProtKB-KW"/>
</dbReference>
<keyword evidence="4" id="KW-0539">Nucleus</keyword>
<dbReference type="AlphaFoldDB" id="A0A0M5JDC2"/>
<keyword evidence="2" id="KW-0238">DNA-binding</keyword>
<protein>
    <submittedName>
        <fullName evidence="7">NAC transcription factors 68</fullName>
    </submittedName>
</protein>
<evidence type="ECO:0000313" key="9">
    <source>
        <dbReference type="Proteomes" id="UP000091857"/>
    </source>
</evidence>
<dbReference type="SMR" id="A0A0M5JDC2"/>
<dbReference type="Gene3D" id="2.170.150.80">
    <property type="entry name" value="NAC domain"/>
    <property type="match status" value="1"/>
</dbReference>
<dbReference type="OrthoDB" id="1741710at2759"/>
<dbReference type="STRING" id="3983.A0A0M5JDC2"/>
<name>A0A0M5JDC2_MANES</name>
<dbReference type="PANTHER" id="PTHR31719">
    <property type="entry name" value="NAC TRANSCRIPTION FACTOR 56"/>
    <property type="match status" value="1"/>
</dbReference>
<dbReference type="GO" id="GO:0006355">
    <property type="term" value="P:regulation of DNA-templated transcription"/>
    <property type="evidence" value="ECO:0007669"/>
    <property type="project" value="InterPro"/>
</dbReference>
<organism evidence="7">
    <name type="scientific">Manihot esculenta</name>
    <name type="common">Cassava</name>
    <name type="synonym">Jatropha manihot</name>
    <dbReference type="NCBI Taxonomy" id="3983"/>
    <lineage>
        <taxon>Eukaryota</taxon>
        <taxon>Viridiplantae</taxon>
        <taxon>Streptophyta</taxon>
        <taxon>Embryophyta</taxon>
        <taxon>Tracheophyta</taxon>
        <taxon>Spermatophyta</taxon>
        <taxon>Magnoliopsida</taxon>
        <taxon>eudicotyledons</taxon>
        <taxon>Gunneridae</taxon>
        <taxon>Pentapetalae</taxon>
        <taxon>rosids</taxon>
        <taxon>fabids</taxon>
        <taxon>Malpighiales</taxon>
        <taxon>Euphorbiaceae</taxon>
        <taxon>Crotonoideae</taxon>
        <taxon>Manihoteae</taxon>
        <taxon>Manihot</taxon>
    </lineage>
</organism>
<keyword evidence="1" id="KW-0805">Transcription regulation</keyword>
<dbReference type="Pfam" id="PF02365">
    <property type="entry name" value="NAM"/>
    <property type="match status" value="1"/>
</dbReference>
<gene>
    <name evidence="8" type="ORF">MANES_11G119600</name>
</gene>